<evidence type="ECO:0000256" key="9">
    <source>
        <dbReference type="ARBA" id="ARBA00023034"/>
    </source>
</evidence>
<comment type="subcellular location">
    <subcellularLocation>
        <location evidence="1">Golgi apparatus membrane</location>
        <topology evidence="1">Single-pass type II membrane protein</topology>
    </subcellularLocation>
    <subcellularLocation>
        <location evidence="12">Golgi apparatus</location>
        <location evidence="12">Golgi stack membrane</location>
        <topology evidence="12">Single-pass type II membrane protein</topology>
    </subcellularLocation>
</comment>
<keyword evidence="4 12" id="KW-0328">Glycosyltransferase</keyword>
<dbReference type="GO" id="GO:0032580">
    <property type="term" value="C:Golgi cisterna membrane"/>
    <property type="evidence" value="ECO:0007669"/>
    <property type="project" value="UniProtKB-SubCell"/>
</dbReference>
<comment type="similarity">
    <text evidence="3 12">Belongs to the glycosyltransferase 10 family.</text>
</comment>
<evidence type="ECO:0000256" key="10">
    <source>
        <dbReference type="ARBA" id="ARBA00023136"/>
    </source>
</evidence>
<dbReference type="Pfam" id="PF00852">
    <property type="entry name" value="Glyco_transf_10"/>
    <property type="match status" value="1"/>
</dbReference>
<evidence type="ECO:0000256" key="6">
    <source>
        <dbReference type="ARBA" id="ARBA00022692"/>
    </source>
</evidence>
<evidence type="ECO:0000256" key="4">
    <source>
        <dbReference type="ARBA" id="ARBA00022676"/>
    </source>
</evidence>
<keyword evidence="10" id="KW-0472">Membrane</keyword>
<keyword evidence="5 12" id="KW-0808">Transferase</keyword>
<feature type="compositionally biased region" description="Low complexity" evidence="13">
    <location>
        <begin position="63"/>
        <end position="79"/>
    </location>
</feature>
<dbReference type="EMBL" id="JBAMIC010000018">
    <property type="protein sequence ID" value="KAK7094475.1"/>
    <property type="molecule type" value="Genomic_DNA"/>
</dbReference>
<keyword evidence="11" id="KW-0325">Glycoprotein</keyword>
<comment type="pathway">
    <text evidence="2">Protein modification; protein glycosylation.</text>
</comment>
<evidence type="ECO:0000259" key="15">
    <source>
        <dbReference type="Pfam" id="PF17039"/>
    </source>
</evidence>
<evidence type="ECO:0000256" key="12">
    <source>
        <dbReference type="RuleBase" id="RU003832"/>
    </source>
</evidence>
<evidence type="ECO:0000256" key="1">
    <source>
        <dbReference type="ARBA" id="ARBA00004323"/>
    </source>
</evidence>
<feature type="region of interest" description="Disordered" evidence="13">
    <location>
        <begin position="62"/>
        <end position="91"/>
    </location>
</feature>
<dbReference type="Pfam" id="PF17039">
    <property type="entry name" value="Glyco_tran_10_N"/>
    <property type="match status" value="1"/>
</dbReference>
<evidence type="ECO:0000256" key="3">
    <source>
        <dbReference type="ARBA" id="ARBA00008919"/>
    </source>
</evidence>
<dbReference type="InterPro" id="IPR055270">
    <property type="entry name" value="Glyco_tran_10_C"/>
</dbReference>
<evidence type="ECO:0000259" key="14">
    <source>
        <dbReference type="Pfam" id="PF00852"/>
    </source>
</evidence>
<evidence type="ECO:0000256" key="11">
    <source>
        <dbReference type="ARBA" id="ARBA00023180"/>
    </source>
</evidence>
<evidence type="ECO:0000256" key="2">
    <source>
        <dbReference type="ARBA" id="ARBA00004922"/>
    </source>
</evidence>
<reference evidence="16 17" key="1">
    <citation type="submission" date="2024-02" db="EMBL/GenBank/DDBJ databases">
        <title>Chromosome-scale genome assembly of the rough periwinkle Littorina saxatilis.</title>
        <authorList>
            <person name="De Jode A."/>
            <person name="Faria R."/>
            <person name="Formenti G."/>
            <person name="Sims Y."/>
            <person name="Smith T.P."/>
            <person name="Tracey A."/>
            <person name="Wood J.M.D."/>
            <person name="Zagrodzka Z.B."/>
            <person name="Johannesson K."/>
            <person name="Butlin R.K."/>
            <person name="Leder E.H."/>
        </authorList>
    </citation>
    <scope>NUCLEOTIDE SEQUENCE [LARGE SCALE GENOMIC DNA]</scope>
    <source>
        <strain evidence="16">Snail1</strain>
        <tissue evidence="16">Muscle</tissue>
    </source>
</reference>
<dbReference type="InterPro" id="IPR031481">
    <property type="entry name" value="Glyco_tran_10_N"/>
</dbReference>
<dbReference type="FunFam" id="3.40.50.11660:FF:000002">
    <property type="entry name" value="Alpha-(1,3)-fucosyltransferase"/>
    <property type="match status" value="1"/>
</dbReference>
<dbReference type="SUPFAM" id="SSF53756">
    <property type="entry name" value="UDP-Glycosyltransferase/glycogen phosphorylase"/>
    <property type="match status" value="1"/>
</dbReference>
<keyword evidence="17" id="KW-1185">Reference proteome</keyword>
<keyword evidence="7" id="KW-0735">Signal-anchor</keyword>
<evidence type="ECO:0000256" key="13">
    <source>
        <dbReference type="SAM" id="MobiDB-lite"/>
    </source>
</evidence>
<keyword evidence="9 12" id="KW-0333">Golgi apparatus</keyword>
<dbReference type="Proteomes" id="UP001374579">
    <property type="component" value="Unassembled WGS sequence"/>
</dbReference>
<evidence type="ECO:0000256" key="5">
    <source>
        <dbReference type="ARBA" id="ARBA00022679"/>
    </source>
</evidence>
<protein>
    <recommendedName>
        <fullName evidence="12">Fucosyltransferase</fullName>
        <ecNumber evidence="12">2.4.1.-</ecNumber>
    </recommendedName>
</protein>
<feature type="domain" description="Fucosyltransferase C-terminal" evidence="14">
    <location>
        <begin position="281"/>
        <end position="472"/>
    </location>
</feature>
<proteinExistence type="inferred from homology"/>
<dbReference type="InterPro" id="IPR001503">
    <property type="entry name" value="Glyco_trans_10"/>
</dbReference>
<dbReference type="GO" id="GO:0000139">
    <property type="term" value="C:Golgi membrane"/>
    <property type="evidence" value="ECO:0007669"/>
    <property type="project" value="UniProtKB-SubCell"/>
</dbReference>
<gene>
    <name evidence="16" type="ORF">V1264_006032</name>
</gene>
<dbReference type="Gene3D" id="3.40.50.11660">
    <property type="entry name" value="Glycosyl transferase family 10, C-terminal domain"/>
    <property type="match status" value="1"/>
</dbReference>
<dbReference type="EC" id="2.4.1.-" evidence="12"/>
<evidence type="ECO:0000256" key="7">
    <source>
        <dbReference type="ARBA" id="ARBA00022968"/>
    </source>
</evidence>
<keyword evidence="8" id="KW-1133">Transmembrane helix</keyword>
<evidence type="ECO:0000313" key="17">
    <source>
        <dbReference type="Proteomes" id="UP001374579"/>
    </source>
</evidence>
<organism evidence="16 17">
    <name type="scientific">Littorina saxatilis</name>
    <dbReference type="NCBI Taxonomy" id="31220"/>
    <lineage>
        <taxon>Eukaryota</taxon>
        <taxon>Metazoa</taxon>
        <taxon>Spiralia</taxon>
        <taxon>Lophotrochozoa</taxon>
        <taxon>Mollusca</taxon>
        <taxon>Gastropoda</taxon>
        <taxon>Caenogastropoda</taxon>
        <taxon>Littorinimorpha</taxon>
        <taxon>Littorinoidea</taxon>
        <taxon>Littorinidae</taxon>
        <taxon>Littorina</taxon>
    </lineage>
</organism>
<dbReference type="AlphaFoldDB" id="A0AAN9G5A2"/>
<dbReference type="GO" id="GO:0008417">
    <property type="term" value="F:fucosyltransferase activity"/>
    <property type="evidence" value="ECO:0007669"/>
    <property type="project" value="InterPro"/>
</dbReference>
<keyword evidence="6 12" id="KW-0812">Transmembrane</keyword>
<sequence>MSRHVSRNQLAALTLTGGSLIITYLLRYGPASSDVTHHAFSPYLRVLDQESDATHTGLQKFLSGGQQASSRNQQNSSRNHPSTLRNQAPRGVPTYQNLSEQAQTSDNWPLFSKNYFPGPIPRSPFHPDVTITWDFNTSAFLQRPDVRGQPPKLMTWMVKTRYTPSLPEPVRLRVCPDMPCRMTTNTRYQDDSAALLWAAQIMTDPVPPPRSHPDQVYVFHNHESQQPDSFSLLPSFRQPAWRSAFNWTMTYRADSDIQGVYGVMARRERPAEKNYTHILALKTNLAAQLVSSCYTFSRREEYVRRVDQIARVDKYGGCSQLQCPRHSDDACFKLLSTQYKFYFSFENAFCKDYITEKFFRFMGGDLVVVARGSNDYKAHAPPGTFINTADFKSPEHLARHLLYLDSHPEEYLKILVAKDRYRPVYEDWPIRDARGDILYMTYHYQAVGFCEMCRRLWDLDRYRHTVPDIAVWFDKHNCYPPPDLS</sequence>
<comment type="caution">
    <text evidence="16">The sequence shown here is derived from an EMBL/GenBank/DDBJ whole genome shotgun (WGS) entry which is preliminary data.</text>
</comment>
<dbReference type="PANTHER" id="PTHR48438:SF1">
    <property type="entry name" value="ALPHA-(1,3)-FUCOSYLTRANSFERASE C-RELATED"/>
    <property type="match status" value="1"/>
</dbReference>
<evidence type="ECO:0000313" key="16">
    <source>
        <dbReference type="EMBL" id="KAK7094475.1"/>
    </source>
</evidence>
<accession>A0AAN9G5A2</accession>
<dbReference type="InterPro" id="IPR038577">
    <property type="entry name" value="GT10-like_C_sf"/>
</dbReference>
<dbReference type="PANTHER" id="PTHR48438">
    <property type="entry name" value="ALPHA-(1,3)-FUCOSYLTRANSFERASE C-RELATED"/>
    <property type="match status" value="1"/>
</dbReference>
<name>A0AAN9G5A2_9CAEN</name>
<feature type="domain" description="Fucosyltransferase N-terminal" evidence="15">
    <location>
        <begin position="168"/>
        <end position="262"/>
    </location>
</feature>
<evidence type="ECO:0000256" key="8">
    <source>
        <dbReference type="ARBA" id="ARBA00022989"/>
    </source>
</evidence>